<evidence type="ECO:0000259" key="3">
    <source>
        <dbReference type="Pfam" id="PF12705"/>
    </source>
</evidence>
<feature type="coiled-coil region" evidence="1">
    <location>
        <begin position="310"/>
        <end position="340"/>
    </location>
</feature>
<dbReference type="Pfam" id="PF12705">
    <property type="entry name" value="PDDEXK_1"/>
    <property type="match status" value="1"/>
</dbReference>
<keyword evidence="1" id="KW-0175">Coiled coil</keyword>
<feature type="region of interest" description="Disordered" evidence="2">
    <location>
        <begin position="282"/>
        <end position="309"/>
    </location>
</feature>
<evidence type="ECO:0000313" key="4">
    <source>
        <dbReference type="EMBL" id="KKN61333.1"/>
    </source>
</evidence>
<organism evidence="4">
    <name type="scientific">marine sediment metagenome</name>
    <dbReference type="NCBI Taxonomy" id="412755"/>
    <lineage>
        <taxon>unclassified sequences</taxon>
        <taxon>metagenomes</taxon>
        <taxon>ecological metagenomes</taxon>
    </lineage>
</organism>
<sequence>MQLGSDIHGAIEHYLLYGWIRDDEFKKFVIALKPYLPTPDINCFVELKIQLSTVGDLPWIGYVDLIEYESAPMRVRDYKSTSDFRYAKTPDELSKNTQLISYAEWCYQEGYVGEIELGHTYIHTRRKTPLIKPVKTIVDREHVRAEWNKRLVIVEKMIEVAKCTEVMQTKPTITACSMYGGCPHRARCGVIVPSPFKQLGTKGKVNMSFLTDLRKKQAEMRAGNGVGTAPTLPAPTPTLPVPPTAAVALVPALPGPPPMTVAPVPAPPAPEPTPVPTGVLAPDAPPRTTTPEEAVQIQEATKGKPGRKKMTAAEKALRKIERDREKLRKAEGEARALAVAEGLEVPVTAWHDLTEEQAMTRAMARVSVQGGVPSPRDRPGHPDYHPPEEWKALTEAKEEIAALKMQVLMAEACVKSGETAEPALILYVDCMPTRNTEYTLFEDWFSSVADKIAEEASLPDYRLLPYAQEKAAVVISIKAQSDAGRLPSVMVVRSKSLGAQDALSALIPLASEIVRAVF</sequence>
<dbReference type="InterPro" id="IPR038726">
    <property type="entry name" value="PDDEXK_AddAB-type"/>
</dbReference>
<proteinExistence type="predicted"/>
<accession>A0A0F9V660</accession>
<protein>
    <recommendedName>
        <fullName evidence="3">PD-(D/E)XK endonuclease-like domain-containing protein</fullName>
    </recommendedName>
</protein>
<feature type="domain" description="PD-(D/E)XK endonuclease-like" evidence="3">
    <location>
        <begin position="57"/>
        <end position="188"/>
    </location>
</feature>
<evidence type="ECO:0000256" key="2">
    <source>
        <dbReference type="SAM" id="MobiDB-lite"/>
    </source>
</evidence>
<reference evidence="4" key="1">
    <citation type="journal article" date="2015" name="Nature">
        <title>Complex archaea that bridge the gap between prokaryotes and eukaryotes.</title>
        <authorList>
            <person name="Spang A."/>
            <person name="Saw J.H."/>
            <person name="Jorgensen S.L."/>
            <person name="Zaremba-Niedzwiedzka K."/>
            <person name="Martijn J."/>
            <person name="Lind A.E."/>
            <person name="van Eijk R."/>
            <person name="Schleper C."/>
            <person name="Guy L."/>
            <person name="Ettema T.J."/>
        </authorList>
    </citation>
    <scope>NUCLEOTIDE SEQUENCE</scope>
</reference>
<evidence type="ECO:0000256" key="1">
    <source>
        <dbReference type="SAM" id="Coils"/>
    </source>
</evidence>
<comment type="caution">
    <text evidence="4">The sequence shown here is derived from an EMBL/GenBank/DDBJ whole genome shotgun (WGS) entry which is preliminary data.</text>
</comment>
<dbReference type="AlphaFoldDB" id="A0A0F9V660"/>
<dbReference type="EMBL" id="LAZR01000661">
    <property type="protein sequence ID" value="KKN61333.1"/>
    <property type="molecule type" value="Genomic_DNA"/>
</dbReference>
<gene>
    <name evidence="4" type="ORF">LCGC14_0522650</name>
</gene>
<name>A0A0F9V660_9ZZZZ</name>